<dbReference type="GO" id="GO:0004222">
    <property type="term" value="F:metalloendopeptidase activity"/>
    <property type="evidence" value="ECO:0007669"/>
    <property type="project" value="InterPro"/>
</dbReference>
<protein>
    <submittedName>
        <fullName evidence="14">Metalloendoproteinase 1</fullName>
    </submittedName>
</protein>
<dbReference type="InterPro" id="IPR036365">
    <property type="entry name" value="PGBD-like_sf"/>
</dbReference>
<feature type="binding site" description="in inhibited form" evidence="10">
    <location>
        <position position="117"/>
    </location>
    <ligand>
        <name>Zn(2+)</name>
        <dbReference type="ChEBI" id="CHEBI:29105"/>
        <label>2</label>
        <note>catalytic</note>
    </ligand>
</feature>
<dbReference type="GO" id="GO:0030198">
    <property type="term" value="P:extracellular matrix organization"/>
    <property type="evidence" value="ECO:0007669"/>
    <property type="project" value="TreeGrafter"/>
</dbReference>
<dbReference type="PANTHER" id="PTHR10201:SF272">
    <property type="entry name" value="METALLOENDOPROTEINASE 5-MMP"/>
    <property type="match status" value="1"/>
</dbReference>
<dbReference type="InterPro" id="IPR021158">
    <property type="entry name" value="Pept_M10A_Zn_BS"/>
</dbReference>
<dbReference type="InterPro" id="IPR021190">
    <property type="entry name" value="Pept_M10A"/>
</dbReference>
<feature type="binding site" evidence="10">
    <location>
        <position position="230"/>
    </location>
    <ligand>
        <name>Ca(2+)</name>
        <dbReference type="ChEBI" id="CHEBI:29108"/>
        <label>1</label>
    </ligand>
</feature>
<evidence type="ECO:0000256" key="9">
    <source>
        <dbReference type="PIRSR" id="PIRSR621190-1"/>
    </source>
</evidence>
<sequence length="299" mass="33164">MASSSSNILSLLFEAVVVLLHLALIPIACGQPSSHPRWEQLRNLSGCDLGERRLGLANLKAYLHDFGYLPGTPGSNFTEDFDRELGSALVAYQNFFNLNVTGRLDAATLDLIAMPRCGVPDVAVNGTTTTSSRYYARRRSLYSYFPGLPRWPPYKRHLRYAFVSAANAQVRAVFARAFGRWASVTPFAFSETSYGSPDITISFVWFDGPGNKLAFAYAPPVGRMEVDYAENWWVQGGSRLSQSLLYDLESVVVHEIGHLLGLDHSTVPEAIMYPVIPPRTKKVTLAYDDLQGIWGLYGN</sequence>
<evidence type="ECO:0000256" key="5">
    <source>
        <dbReference type="ARBA" id="ARBA00022801"/>
    </source>
</evidence>
<dbReference type="SMART" id="SM00235">
    <property type="entry name" value="ZnMc"/>
    <property type="match status" value="1"/>
</dbReference>
<dbReference type="PANTHER" id="PTHR10201">
    <property type="entry name" value="MATRIX METALLOPROTEINASE"/>
    <property type="match status" value="1"/>
</dbReference>
<organism evidence="14">
    <name type="scientific">Anthurium amnicola</name>
    <dbReference type="NCBI Taxonomy" id="1678845"/>
    <lineage>
        <taxon>Eukaryota</taxon>
        <taxon>Viridiplantae</taxon>
        <taxon>Streptophyta</taxon>
        <taxon>Embryophyta</taxon>
        <taxon>Tracheophyta</taxon>
        <taxon>Spermatophyta</taxon>
        <taxon>Magnoliopsida</taxon>
        <taxon>Liliopsida</taxon>
        <taxon>Araceae</taxon>
        <taxon>Pothoideae</taxon>
        <taxon>Potheae</taxon>
        <taxon>Anthurium</taxon>
    </lineage>
</organism>
<keyword evidence="10" id="KW-0106">Calcium</keyword>
<keyword evidence="4 12" id="KW-0732">Signal</keyword>
<comment type="cofactor">
    <cofactor evidence="10">
        <name>Zn(2+)</name>
        <dbReference type="ChEBI" id="CHEBI:29105"/>
    </cofactor>
    <text evidence="10">Binds 2 Zn(2+) ions per subunit.</text>
</comment>
<dbReference type="GO" id="GO:0006508">
    <property type="term" value="P:proteolysis"/>
    <property type="evidence" value="ECO:0007669"/>
    <property type="project" value="UniProtKB-KW"/>
</dbReference>
<evidence type="ECO:0000256" key="3">
    <source>
        <dbReference type="ARBA" id="ARBA00022723"/>
    </source>
</evidence>
<feature type="active site" evidence="9">
    <location>
        <position position="255"/>
    </location>
</feature>
<keyword evidence="8" id="KW-0865">Zymogen</keyword>
<feature type="binding site" evidence="10">
    <location>
        <position position="230"/>
    </location>
    <ligand>
        <name>Ca(2+)</name>
        <dbReference type="ChEBI" id="CHEBI:29108"/>
        <label>3</label>
    </ligand>
</feature>
<feature type="binding site" evidence="10">
    <location>
        <position position="207"/>
    </location>
    <ligand>
        <name>Ca(2+)</name>
        <dbReference type="ChEBI" id="CHEBI:29108"/>
        <label>3</label>
    </ligand>
</feature>
<keyword evidence="2" id="KW-0645">Protease</keyword>
<feature type="binding site" evidence="10">
    <location>
        <position position="254"/>
    </location>
    <ligand>
        <name>Zn(2+)</name>
        <dbReference type="ChEBI" id="CHEBI:29105"/>
        <label>2</label>
        <note>catalytic</note>
    </ligand>
</feature>
<dbReference type="AlphaFoldDB" id="A0A1D1YHI4"/>
<dbReference type="PRINTS" id="PR00138">
    <property type="entry name" value="MATRIXIN"/>
</dbReference>
<accession>A0A1D1YHI4</accession>
<comment type="similarity">
    <text evidence="1">Belongs to the peptidase M10A family. Matrix metalloproteinases (MMPs) subfamily.</text>
</comment>
<feature type="short sequence motif" description="Cysteine switch" evidence="11">
    <location>
        <begin position="115"/>
        <end position="122"/>
    </location>
</feature>
<dbReference type="Pfam" id="PF01471">
    <property type="entry name" value="PG_binding_1"/>
    <property type="match status" value="1"/>
</dbReference>
<evidence type="ECO:0000256" key="4">
    <source>
        <dbReference type="ARBA" id="ARBA00022729"/>
    </source>
</evidence>
<dbReference type="PROSITE" id="PS00546">
    <property type="entry name" value="CYSTEINE_SWITCH"/>
    <property type="match status" value="1"/>
</dbReference>
<evidence type="ECO:0000256" key="7">
    <source>
        <dbReference type="ARBA" id="ARBA00023049"/>
    </source>
</evidence>
<dbReference type="GO" id="GO:0031012">
    <property type="term" value="C:extracellular matrix"/>
    <property type="evidence" value="ECO:0007669"/>
    <property type="project" value="InterPro"/>
</dbReference>
<keyword evidence="7" id="KW-0482">Metalloprotease</keyword>
<dbReference type="InterPro" id="IPR001818">
    <property type="entry name" value="Pept_M10_metallopeptidase"/>
</dbReference>
<evidence type="ECO:0000256" key="1">
    <source>
        <dbReference type="ARBA" id="ARBA00009614"/>
    </source>
</evidence>
<keyword evidence="3 10" id="KW-0479">Metal-binding</keyword>
<dbReference type="Pfam" id="PF00413">
    <property type="entry name" value="Peptidase_M10"/>
    <property type="match status" value="1"/>
</dbReference>
<dbReference type="GO" id="GO:0008270">
    <property type="term" value="F:zinc ion binding"/>
    <property type="evidence" value="ECO:0007669"/>
    <property type="project" value="InterPro"/>
</dbReference>
<dbReference type="CDD" id="cd04278">
    <property type="entry name" value="ZnMc_MMP"/>
    <property type="match status" value="1"/>
</dbReference>
<proteinExistence type="inferred from homology"/>
<feature type="domain" description="Peptidase metallopeptidase" evidence="13">
    <location>
        <begin position="147"/>
        <end position="299"/>
    </location>
</feature>
<dbReference type="SUPFAM" id="SSF55486">
    <property type="entry name" value="Metalloproteases ('zincins'), catalytic domain"/>
    <property type="match status" value="1"/>
</dbReference>
<feature type="binding site" evidence="10">
    <location>
        <position position="208"/>
    </location>
    <ligand>
        <name>Ca(2+)</name>
        <dbReference type="ChEBI" id="CHEBI:29108"/>
        <label>3</label>
    </ligand>
</feature>
<feature type="binding site" evidence="10">
    <location>
        <position position="227"/>
    </location>
    <ligand>
        <name>Ca(2+)</name>
        <dbReference type="ChEBI" id="CHEBI:29108"/>
        <label>3</label>
    </ligand>
</feature>
<evidence type="ECO:0000256" key="6">
    <source>
        <dbReference type="ARBA" id="ARBA00022833"/>
    </source>
</evidence>
<feature type="binding site" evidence="10">
    <location>
        <position position="198"/>
    </location>
    <ligand>
        <name>Ca(2+)</name>
        <dbReference type="ChEBI" id="CHEBI:29108"/>
        <label>2</label>
    </ligand>
</feature>
<gene>
    <name evidence="14" type="primary">MEP1_2</name>
    <name evidence="14" type="ORF">g.54764</name>
</gene>
<feature type="signal peptide" evidence="12">
    <location>
        <begin position="1"/>
        <end position="30"/>
    </location>
</feature>
<evidence type="ECO:0000259" key="13">
    <source>
        <dbReference type="SMART" id="SM00235"/>
    </source>
</evidence>
<keyword evidence="5" id="KW-0378">Hydrolase</keyword>
<feature type="chain" id="PRO_5008900211" evidence="12">
    <location>
        <begin position="31"/>
        <end position="299"/>
    </location>
</feature>
<dbReference type="InterPro" id="IPR024079">
    <property type="entry name" value="MetalloPept_cat_dom_sf"/>
</dbReference>
<feature type="binding site" evidence="10">
    <location>
        <position position="272"/>
    </location>
    <ligand>
        <name>Zn(2+)</name>
        <dbReference type="ChEBI" id="CHEBI:29105"/>
        <label>2</label>
        <note>catalytic</note>
    </ligand>
</feature>
<evidence type="ECO:0000256" key="12">
    <source>
        <dbReference type="SAM" id="SignalP"/>
    </source>
</evidence>
<dbReference type="InterPro" id="IPR006026">
    <property type="entry name" value="Peptidase_Metallo"/>
</dbReference>
<dbReference type="Gene3D" id="3.40.390.10">
    <property type="entry name" value="Collagenase (Catalytic Domain)"/>
    <property type="match status" value="1"/>
</dbReference>
<dbReference type="SUPFAM" id="SSF47090">
    <property type="entry name" value="PGBD-like"/>
    <property type="match status" value="1"/>
</dbReference>
<evidence type="ECO:0000256" key="10">
    <source>
        <dbReference type="PIRSR" id="PIRSR621190-2"/>
    </source>
</evidence>
<feature type="binding site" evidence="10">
    <location>
        <position position="264"/>
    </location>
    <ligand>
        <name>Zn(2+)</name>
        <dbReference type="ChEBI" id="CHEBI:29105"/>
        <label>2</label>
        <note>catalytic</note>
    </ligand>
</feature>
<name>A0A1D1YHI4_9ARAE</name>
<evidence type="ECO:0000313" key="14">
    <source>
        <dbReference type="EMBL" id="JAT54071.1"/>
    </source>
</evidence>
<dbReference type="InterPro" id="IPR002477">
    <property type="entry name" value="Peptidoglycan-bd-like"/>
</dbReference>
<evidence type="ECO:0000256" key="11">
    <source>
        <dbReference type="PIRSR" id="PIRSR621190-5"/>
    </source>
</evidence>
<dbReference type="EMBL" id="GDJX01013865">
    <property type="protein sequence ID" value="JAT54071.1"/>
    <property type="molecule type" value="Transcribed_RNA"/>
</dbReference>
<dbReference type="GO" id="GO:0030574">
    <property type="term" value="P:collagen catabolic process"/>
    <property type="evidence" value="ECO:0007669"/>
    <property type="project" value="TreeGrafter"/>
</dbReference>
<feature type="binding site" evidence="10">
    <location>
        <position position="258"/>
    </location>
    <ligand>
        <name>Zn(2+)</name>
        <dbReference type="ChEBI" id="CHEBI:29105"/>
        <label>2</label>
        <note>catalytic</note>
    </ligand>
</feature>
<comment type="cofactor">
    <cofactor evidence="10">
        <name>Ca(2+)</name>
        <dbReference type="ChEBI" id="CHEBI:29108"/>
    </cofactor>
    <text evidence="10">Can bind about 5 Ca(2+) ions per subunit.</text>
</comment>
<dbReference type="InterPro" id="IPR033739">
    <property type="entry name" value="M10A_MMP"/>
</dbReference>
<keyword evidence="6 10" id="KW-0862">Zinc</keyword>
<evidence type="ECO:0000256" key="2">
    <source>
        <dbReference type="ARBA" id="ARBA00022670"/>
    </source>
</evidence>
<reference evidence="14" key="1">
    <citation type="submission" date="2015-07" db="EMBL/GenBank/DDBJ databases">
        <title>Transcriptome Assembly of Anthurium amnicola.</title>
        <authorList>
            <person name="Suzuki J."/>
        </authorList>
    </citation>
    <scope>NUCLEOTIDE SEQUENCE</scope>
</reference>
<evidence type="ECO:0000256" key="8">
    <source>
        <dbReference type="ARBA" id="ARBA00023145"/>
    </source>
</evidence>